<accession>A0A918DPV4</accession>
<organism evidence="2 3">
    <name type="scientific">Marinobacterium nitratireducens</name>
    <dbReference type="NCBI Taxonomy" id="518897"/>
    <lineage>
        <taxon>Bacteria</taxon>
        <taxon>Pseudomonadati</taxon>
        <taxon>Pseudomonadota</taxon>
        <taxon>Gammaproteobacteria</taxon>
        <taxon>Oceanospirillales</taxon>
        <taxon>Oceanospirillaceae</taxon>
        <taxon>Marinobacterium</taxon>
    </lineage>
</organism>
<dbReference type="PANTHER" id="PTHR42815:SF2">
    <property type="entry name" value="FAD-BINDING, PUTATIVE (AFU_ORTHOLOGUE AFUA_6G07600)-RELATED"/>
    <property type="match status" value="1"/>
</dbReference>
<protein>
    <submittedName>
        <fullName evidence="2">Phosphatase</fullName>
    </submittedName>
</protein>
<comment type="caution">
    <text evidence="2">The sequence shown here is derived from an EMBL/GenBank/DDBJ whole genome shotgun (WGS) entry which is preliminary data.</text>
</comment>
<evidence type="ECO:0000313" key="3">
    <source>
        <dbReference type="Proteomes" id="UP000599578"/>
    </source>
</evidence>
<feature type="domain" description="Pyridoxamine 5'-phosphate oxidase N-terminal" evidence="1">
    <location>
        <begin position="46"/>
        <end position="147"/>
    </location>
</feature>
<dbReference type="Pfam" id="PF01243">
    <property type="entry name" value="PNPOx_N"/>
    <property type="match status" value="1"/>
</dbReference>
<dbReference type="Proteomes" id="UP000599578">
    <property type="component" value="Unassembled WGS sequence"/>
</dbReference>
<dbReference type="EMBL" id="BMLT01000003">
    <property type="protein sequence ID" value="GGO79144.1"/>
    <property type="molecule type" value="Genomic_DNA"/>
</dbReference>
<dbReference type="AlphaFoldDB" id="A0A918DPV4"/>
<reference evidence="2 3" key="1">
    <citation type="journal article" date="2014" name="Int. J. Syst. Evol. Microbiol.">
        <title>Complete genome sequence of Corynebacterium casei LMG S-19264T (=DSM 44701T), isolated from a smear-ripened cheese.</title>
        <authorList>
            <consortium name="US DOE Joint Genome Institute (JGI-PGF)"/>
            <person name="Walter F."/>
            <person name="Albersmeier A."/>
            <person name="Kalinowski J."/>
            <person name="Ruckert C."/>
        </authorList>
    </citation>
    <scope>NUCLEOTIDE SEQUENCE [LARGE SCALE GENOMIC DNA]</scope>
    <source>
        <strain evidence="2 3">CGMCC 1.7286</strain>
    </source>
</reference>
<dbReference type="InterPro" id="IPR011576">
    <property type="entry name" value="Pyridox_Oxase_N"/>
</dbReference>
<name>A0A918DPV4_9GAMM</name>
<sequence>MPHRFLQIALTPSVLAEQQRLDGGARGPRPASLHERHSFDRFTQSEADFIAARDSFYLSTVSETGWPYIQHRGGPQGFLKVLDERTLAFADYRGNRQYISAGNATSNRRACLFLMDYPNRARLKMYVHIETIAPESDPDLLEVVASAEYRAKIERIFRLRLEGFDWNCPQHIRPRFTEQEIAGLVRPLQERLALLESENVRLRSRLENSGE</sequence>
<dbReference type="SUPFAM" id="SSF50475">
    <property type="entry name" value="FMN-binding split barrel"/>
    <property type="match status" value="1"/>
</dbReference>
<evidence type="ECO:0000313" key="2">
    <source>
        <dbReference type="EMBL" id="GGO79144.1"/>
    </source>
</evidence>
<dbReference type="PANTHER" id="PTHR42815">
    <property type="entry name" value="FAD-BINDING, PUTATIVE (AFU_ORTHOLOGUE AFUA_6G07600)-RELATED"/>
    <property type="match status" value="1"/>
</dbReference>
<evidence type="ECO:0000259" key="1">
    <source>
        <dbReference type="Pfam" id="PF01243"/>
    </source>
</evidence>
<dbReference type="InterPro" id="IPR012349">
    <property type="entry name" value="Split_barrel_FMN-bd"/>
</dbReference>
<dbReference type="Gene3D" id="2.30.110.10">
    <property type="entry name" value="Electron Transport, Fmn-binding Protein, Chain A"/>
    <property type="match status" value="1"/>
</dbReference>
<gene>
    <name evidence="2" type="ORF">GCM10011348_12700</name>
</gene>
<keyword evidence="3" id="KW-1185">Reference proteome</keyword>
<proteinExistence type="predicted"/>